<evidence type="ECO:0000256" key="5">
    <source>
        <dbReference type="ARBA" id="ARBA00022840"/>
    </source>
</evidence>
<dbReference type="KEGG" id="bprl:CL2_14140"/>
<keyword evidence="2" id="KW-0547">Nucleotide-binding</keyword>
<dbReference type="GO" id="GO:0003916">
    <property type="term" value="F:DNA topoisomerase activity"/>
    <property type="evidence" value="ECO:0007669"/>
    <property type="project" value="InterPro"/>
</dbReference>
<dbReference type="GO" id="GO:0043139">
    <property type="term" value="F:5'-3' DNA helicase activity"/>
    <property type="evidence" value="ECO:0007669"/>
    <property type="project" value="TreeGrafter"/>
</dbReference>
<dbReference type="CDD" id="cd18808">
    <property type="entry name" value="SF1_C_Upf1"/>
    <property type="match status" value="1"/>
</dbReference>
<evidence type="ECO:0000256" key="1">
    <source>
        <dbReference type="ARBA" id="ARBA00007913"/>
    </source>
</evidence>
<reference evidence="9 10" key="2">
    <citation type="submission" date="2010-03" db="EMBL/GenBank/DDBJ databases">
        <authorList>
            <person name="Pajon A."/>
        </authorList>
    </citation>
    <scope>NUCLEOTIDE SEQUENCE [LARGE SCALE GENOMIC DNA]</scope>
    <source>
        <strain evidence="9 10">SSC/2</strain>
    </source>
</reference>
<dbReference type="PANTHER" id="PTHR43788">
    <property type="entry name" value="DNA2/NAM7 HELICASE FAMILY MEMBER"/>
    <property type="match status" value="1"/>
</dbReference>
<evidence type="ECO:0000256" key="3">
    <source>
        <dbReference type="ARBA" id="ARBA00022801"/>
    </source>
</evidence>
<dbReference type="InterPro" id="IPR041679">
    <property type="entry name" value="DNA2/NAM7-like_C"/>
</dbReference>
<dbReference type="RefSeq" id="WP_008391030.1">
    <property type="nucleotide sequence ID" value="NC_021016.1"/>
</dbReference>
<evidence type="ECO:0000256" key="2">
    <source>
        <dbReference type="ARBA" id="ARBA00022741"/>
    </source>
</evidence>
<dbReference type="PATRIC" id="fig|245018.3.peg.1715"/>
<accession>D4N0H1</accession>
<name>D4N0H1_ANAHA</name>
<dbReference type="GO" id="GO:0005524">
    <property type="term" value="F:ATP binding"/>
    <property type="evidence" value="ECO:0007669"/>
    <property type="project" value="UniProtKB-KW"/>
</dbReference>
<protein>
    <submittedName>
        <fullName evidence="9">Topoisomerase DNA binding C4 zinc finger</fullName>
    </submittedName>
</protein>
<dbReference type="InterPro" id="IPR013498">
    <property type="entry name" value="Topo_IA_Znf"/>
</dbReference>
<dbReference type="Proteomes" id="UP000008960">
    <property type="component" value="Chromosome"/>
</dbReference>
<dbReference type="Pfam" id="PF01396">
    <property type="entry name" value="Zn_ribbon_Top1"/>
    <property type="match status" value="1"/>
</dbReference>
<evidence type="ECO:0000313" key="9">
    <source>
        <dbReference type="EMBL" id="CBL38366.1"/>
    </source>
</evidence>
<evidence type="ECO:0000259" key="6">
    <source>
        <dbReference type="Pfam" id="PF01396"/>
    </source>
</evidence>
<feature type="domain" description="DNA2/NAM7 helicase helicase" evidence="7">
    <location>
        <begin position="230"/>
        <end position="442"/>
    </location>
</feature>
<comment type="similarity">
    <text evidence="1">Belongs to the DNA2/NAM7 helicase family.</text>
</comment>
<dbReference type="InterPro" id="IPR041677">
    <property type="entry name" value="DNA2/NAM7_AAA_11"/>
</dbReference>
<dbReference type="Pfam" id="PF13087">
    <property type="entry name" value="AAA_12"/>
    <property type="match status" value="1"/>
</dbReference>
<dbReference type="GO" id="GO:0005694">
    <property type="term" value="C:chromosome"/>
    <property type="evidence" value="ECO:0007669"/>
    <property type="project" value="InterPro"/>
</dbReference>
<proteinExistence type="inferred from homology"/>
<feature type="domain" description="DNA2/NAM7 helicase-like C-terminal" evidence="8">
    <location>
        <begin position="468"/>
        <end position="652"/>
    </location>
</feature>
<dbReference type="GO" id="GO:0016787">
    <property type="term" value="F:hydrolase activity"/>
    <property type="evidence" value="ECO:0007669"/>
    <property type="project" value="UniProtKB-KW"/>
</dbReference>
<dbReference type="Gene3D" id="3.30.65.10">
    <property type="entry name" value="Bacterial Topoisomerase I, domain 1"/>
    <property type="match status" value="1"/>
</dbReference>
<dbReference type="InterPro" id="IPR047187">
    <property type="entry name" value="SF1_C_Upf1"/>
</dbReference>
<dbReference type="EMBL" id="FP929061">
    <property type="protein sequence ID" value="CBL38366.1"/>
    <property type="molecule type" value="Genomic_DNA"/>
</dbReference>
<evidence type="ECO:0000256" key="4">
    <source>
        <dbReference type="ARBA" id="ARBA00022806"/>
    </source>
</evidence>
<feature type="domain" description="DNA topoisomerase type IA zn finger" evidence="6">
    <location>
        <begin position="860"/>
        <end position="896"/>
    </location>
</feature>
<reference evidence="9 10" key="1">
    <citation type="submission" date="2010-03" db="EMBL/GenBank/DDBJ databases">
        <title>The genome sequence of Clostridiales sp. SSC/2.</title>
        <authorList>
            <consortium name="metaHIT consortium -- http://www.metahit.eu/"/>
            <person name="Pajon A."/>
            <person name="Turner K."/>
            <person name="Parkhill J."/>
            <person name="Duncan S."/>
            <person name="Flint H."/>
        </authorList>
    </citation>
    <scope>NUCLEOTIDE SEQUENCE [LARGE SCALE GENOMIC DNA]</scope>
    <source>
        <strain evidence="9 10">SSC/2</strain>
    </source>
</reference>
<dbReference type="GO" id="GO:0006265">
    <property type="term" value="P:DNA topological change"/>
    <property type="evidence" value="ECO:0007669"/>
    <property type="project" value="InterPro"/>
</dbReference>
<dbReference type="GO" id="GO:0003677">
    <property type="term" value="F:DNA binding"/>
    <property type="evidence" value="ECO:0007669"/>
    <property type="project" value="InterPro"/>
</dbReference>
<evidence type="ECO:0000313" key="10">
    <source>
        <dbReference type="Proteomes" id="UP000008960"/>
    </source>
</evidence>
<keyword evidence="5" id="KW-0067">ATP-binding</keyword>
<keyword evidence="3" id="KW-0378">Hydrolase</keyword>
<dbReference type="Pfam" id="PF13086">
    <property type="entry name" value="AAA_11"/>
    <property type="match status" value="1"/>
</dbReference>
<dbReference type="CDD" id="cd09126">
    <property type="entry name" value="PLDc_C_DEXD_like"/>
    <property type="match status" value="1"/>
</dbReference>
<dbReference type="InterPro" id="IPR027417">
    <property type="entry name" value="P-loop_NTPase"/>
</dbReference>
<dbReference type="AlphaFoldDB" id="D4N0H1"/>
<dbReference type="SUPFAM" id="SSF57783">
    <property type="entry name" value="Zinc beta-ribbon"/>
    <property type="match status" value="1"/>
</dbReference>
<evidence type="ECO:0000259" key="8">
    <source>
        <dbReference type="Pfam" id="PF13087"/>
    </source>
</evidence>
<dbReference type="InterPro" id="IPR050534">
    <property type="entry name" value="Coronavir_polyprotein_1ab"/>
</dbReference>
<dbReference type="PANTHER" id="PTHR43788:SF8">
    <property type="entry name" value="DNA-BINDING PROTEIN SMUBP-2"/>
    <property type="match status" value="1"/>
</dbReference>
<keyword evidence="9" id="KW-0413">Isomerase</keyword>
<dbReference type="SUPFAM" id="SSF52540">
    <property type="entry name" value="P-loop containing nucleoside triphosphate hydrolases"/>
    <property type="match status" value="1"/>
</dbReference>
<organism evidence="9 10">
    <name type="scientific">Anaerostipes hadrus</name>
    <dbReference type="NCBI Taxonomy" id="649756"/>
    <lineage>
        <taxon>Bacteria</taxon>
        <taxon>Bacillati</taxon>
        <taxon>Bacillota</taxon>
        <taxon>Clostridia</taxon>
        <taxon>Lachnospirales</taxon>
        <taxon>Lachnospiraceae</taxon>
        <taxon>Anaerostipes</taxon>
    </lineage>
</organism>
<gene>
    <name evidence="9" type="ORF">CL2_14140</name>
</gene>
<sequence length="949" mass="108679">MNLVREKVIHKKYGTGEITKLDNDHVYVKFQSVDQEKIFKYPSCFDVDGYLTLENQDIKTTKTSTTRNQANKNKNNKKQWNQSYKTMDVFYEKYKDALQGEISYLRKNGGKKQSLFDGKLIEFKKGKYIYSFESDDELSYPEGTPITIWHRQEKEEGSIVGCEEFTIIIETKAKLGKDIPSIDISAEPWRLLNSLIERLTIMKSEPSQIVKSLICEGTNSIDQSDTEISRGQDTAVKMSFEQLITFVWGPPGTGKTQTLAKIALKHIENEEKVLMLSYSNVSVDGAVKRVAKLAGDTIKPGIFVRYGYPKDKELLNHEYLTSYNLSIHRHPSLLRKRQELLDRRKYISRTSSEYATIEEELKSIRLRLMTEEKECVKDARFVATTVSKAVVDPVIFDSKFDVVIFDEASMAYIPQIIFSASLVEKYFVCMGDFRQLPPIVQSNKNSVLNTDIFQYCGITKAVNEHKKHEWLCLLDTQYRMHPKIAEFVSHRMYNDLLKSAGSIKDKISDITKQEPLCDQAMVLADLSGLLTTCTKVSDNSRVNILSAFLSFYLALNIEKKYKIGIITPYHAQSRLLHAMIRDTASIHPEAKTISSATVHQFQGSEKDVIIYDAVDCYRMKAPGILLTSMQNDYANRLFNVALTRSRGKFIGLANVDYMKNKKLSQNLIFKKMIDKEIRESNDITGTYFEEGYNKNLGNTMKFYKEKEGEWAFINDIITAKREIRIDIPDKPKTSLFITKLVKALKEAKQRGIKVCIRAENRKSLPRELMSLAIENTFVSNPLAIIDKKIVWYGIPSTQAGFKEERVKYRPIIRFKGANTASAIYGFMEMNKTIDESNAETDSEEEETDENTFAAYIRLHKKCPKCGKPMQLKKSPKGKFFISCIGYPGCKTTEFVKAEFVEEYFNRNGGTGQKCVRCKYSLTAEKSRYGGGLYIHCCGYPVHSYRLDEI</sequence>
<keyword evidence="4" id="KW-0347">Helicase</keyword>
<evidence type="ECO:0000259" key="7">
    <source>
        <dbReference type="Pfam" id="PF13086"/>
    </source>
</evidence>
<dbReference type="Gene3D" id="3.40.50.300">
    <property type="entry name" value="P-loop containing nucleotide triphosphate hydrolases"/>
    <property type="match status" value="2"/>
</dbReference>